<keyword evidence="4" id="KW-1133">Transmembrane helix</keyword>
<keyword evidence="4" id="KW-0472">Membrane</keyword>
<dbReference type="EMBL" id="JARBWL010000002">
    <property type="protein sequence ID" value="MDI2593973.1"/>
    <property type="molecule type" value="Genomic_DNA"/>
</dbReference>
<evidence type="ECO:0000259" key="5">
    <source>
        <dbReference type="PROSITE" id="PS50112"/>
    </source>
</evidence>
<dbReference type="SUPFAM" id="SSF55785">
    <property type="entry name" value="PYP-like sensor domain (PAS domain)"/>
    <property type="match status" value="1"/>
</dbReference>
<sequence>MLFFRGLKPAACWVFLVWAFGLGQWSFAAPLITHEGRGSMVVGAIELDAQERQWIRDNPKVIVSSTQYPLYLFKDEQGHWAGLNNDLLNRISAMTGLQFVHEESFSTAETLVRLENGAVDMNTTLALTEERKTFLDFSHAFGGSGWAMVGRTGAPLLQSLDQLSEKILVLPARHALEAVIRRDYPTIELHLVKTYAEARALIESGEAYATIENEVGARLYPSGQLQVGRTVEGWWEPDHLAIRKGQPQLLSILNKALEAFPPAELRAIRTKWLDGIVPTPTPTVWQRATQWGCWGGAIISLFGLLSLLWNRRLTTLIKQRLAAEKDLSDQLAFQHALIDAMPEPMFVRDLEGRLIMCNKSYEEGLSTRFDQVRGRQLIEVDLFPAQTAELLHAEFMAQLATRKPRFSKRQLMFNTGLRDIYQWTVPFYSADGQLRGLLGGWTDIERRSGVEECQCPR</sequence>
<evidence type="ECO:0000256" key="3">
    <source>
        <dbReference type="ARBA" id="ARBA00022777"/>
    </source>
</evidence>
<dbReference type="PANTHER" id="PTHR35936">
    <property type="entry name" value="MEMBRANE-BOUND LYTIC MUREIN TRANSGLYCOSYLASE F"/>
    <property type="match status" value="1"/>
</dbReference>
<evidence type="ECO:0000256" key="1">
    <source>
        <dbReference type="ARBA" id="ARBA00010333"/>
    </source>
</evidence>
<keyword evidence="3" id="KW-0808">Transferase</keyword>
<evidence type="ECO:0000313" key="6">
    <source>
        <dbReference type="EMBL" id="MDI2593973.1"/>
    </source>
</evidence>
<keyword evidence="4" id="KW-0812">Transmembrane</keyword>
<dbReference type="InterPro" id="IPR001638">
    <property type="entry name" value="Solute-binding_3/MltF_N"/>
</dbReference>
<evidence type="ECO:0000256" key="2">
    <source>
        <dbReference type="ARBA" id="ARBA00022729"/>
    </source>
</evidence>
<dbReference type="CDD" id="cd00130">
    <property type="entry name" value="PAS"/>
    <property type="match status" value="1"/>
</dbReference>
<feature type="transmembrane region" description="Helical" evidence="4">
    <location>
        <begin position="288"/>
        <end position="310"/>
    </location>
</feature>
<dbReference type="Pfam" id="PF00497">
    <property type="entry name" value="SBP_bac_3"/>
    <property type="match status" value="1"/>
</dbReference>
<protein>
    <submittedName>
        <fullName evidence="6">Transporter substrate-binding domain-containing protein</fullName>
    </submittedName>
</protein>
<dbReference type="SUPFAM" id="SSF53850">
    <property type="entry name" value="Periplasmic binding protein-like II"/>
    <property type="match status" value="1"/>
</dbReference>
<keyword evidence="7" id="KW-1185">Reference proteome</keyword>
<dbReference type="Pfam" id="PF08448">
    <property type="entry name" value="PAS_4"/>
    <property type="match status" value="1"/>
</dbReference>
<dbReference type="RefSeq" id="WP_282317450.1">
    <property type="nucleotide sequence ID" value="NZ_JARBWL010000002.1"/>
</dbReference>
<gene>
    <name evidence="6" type="ORF">POF45_21455</name>
</gene>
<organism evidence="6 7">
    <name type="scientific">Pseudomonas fungipugnans</name>
    <dbReference type="NCBI Taxonomy" id="3024217"/>
    <lineage>
        <taxon>Bacteria</taxon>
        <taxon>Pseudomonadati</taxon>
        <taxon>Pseudomonadota</taxon>
        <taxon>Gammaproteobacteria</taxon>
        <taxon>Pseudomonadales</taxon>
        <taxon>Pseudomonadaceae</taxon>
        <taxon>Pseudomonas</taxon>
    </lineage>
</organism>
<reference evidence="6 7" key="1">
    <citation type="submission" date="2023-02" db="EMBL/GenBank/DDBJ databases">
        <title>Pseudomonas chrutzelriedensis sp. nov., a potently antifungal strain isolated from moss.</title>
        <authorList>
            <person name="Schnyder A."/>
            <person name="Kalawong R."/>
            <person name="Eberl L."/>
            <person name="Agnoli K."/>
        </authorList>
    </citation>
    <scope>NUCLEOTIDE SEQUENCE [LARGE SCALE GENOMIC DNA]</scope>
    <source>
        <strain evidence="6 7">681</strain>
    </source>
</reference>
<comment type="similarity">
    <text evidence="1">Belongs to the bacterial solute-binding protein 3 family.</text>
</comment>
<dbReference type="Proteomes" id="UP001159100">
    <property type="component" value="Unassembled WGS sequence"/>
</dbReference>
<evidence type="ECO:0000313" key="7">
    <source>
        <dbReference type="Proteomes" id="UP001159100"/>
    </source>
</evidence>
<accession>A0ABT6QSU4</accession>
<dbReference type="InterPro" id="IPR035965">
    <property type="entry name" value="PAS-like_dom_sf"/>
</dbReference>
<dbReference type="CDD" id="cd13707">
    <property type="entry name" value="PBP2_BvgS_D2"/>
    <property type="match status" value="1"/>
</dbReference>
<comment type="caution">
    <text evidence="6">The sequence shown here is derived from an EMBL/GenBank/DDBJ whole genome shotgun (WGS) entry which is preliminary data.</text>
</comment>
<dbReference type="Gene3D" id="3.30.450.20">
    <property type="entry name" value="PAS domain"/>
    <property type="match status" value="1"/>
</dbReference>
<dbReference type="Gene3D" id="3.40.190.10">
    <property type="entry name" value="Periplasmic binding protein-like II"/>
    <property type="match status" value="2"/>
</dbReference>
<keyword evidence="3" id="KW-0418">Kinase</keyword>
<dbReference type="InterPro" id="IPR000014">
    <property type="entry name" value="PAS"/>
</dbReference>
<dbReference type="SMART" id="SM00091">
    <property type="entry name" value="PAS"/>
    <property type="match status" value="1"/>
</dbReference>
<dbReference type="InterPro" id="IPR013656">
    <property type="entry name" value="PAS_4"/>
</dbReference>
<name>A0ABT6QSU4_9PSED</name>
<dbReference type="SMART" id="SM00062">
    <property type="entry name" value="PBPb"/>
    <property type="match status" value="1"/>
</dbReference>
<proteinExistence type="inferred from homology"/>
<feature type="domain" description="PAS" evidence="5">
    <location>
        <begin position="337"/>
        <end position="394"/>
    </location>
</feature>
<dbReference type="InterPro" id="IPR049871">
    <property type="entry name" value="BvgS-like_periplasmic2"/>
</dbReference>
<keyword evidence="2" id="KW-0732">Signal</keyword>
<dbReference type="PROSITE" id="PS50112">
    <property type="entry name" value="PAS"/>
    <property type="match status" value="1"/>
</dbReference>
<evidence type="ECO:0000256" key="4">
    <source>
        <dbReference type="SAM" id="Phobius"/>
    </source>
</evidence>